<reference evidence="2 3" key="1">
    <citation type="submission" date="2022-05" db="EMBL/GenBank/DDBJ databases">
        <authorList>
            <consortium name="Genoscope - CEA"/>
            <person name="William W."/>
        </authorList>
    </citation>
    <scope>NUCLEOTIDE SEQUENCE [LARGE SCALE GENOMIC DNA]</scope>
</reference>
<accession>A0ABN8SKJ2</accession>
<feature type="non-terminal residue" evidence="2">
    <location>
        <position position="115"/>
    </location>
</feature>
<dbReference type="EMBL" id="CALNXI010003000">
    <property type="protein sequence ID" value="CAH3191775.1"/>
    <property type="molecule type" value="Genomic_DNA"/>
</dbReference>
<evidence type="ECO:0000313" key="3">
    <source>
        <dbReference type="Proteomes" id="UP001159427"/>
    </source>
</evidence>
<feature type="transmembrane region" description="Helical" evidence="1">
    <location>
        <begin position="27"/>
        <end position="52"/>
    </location>
</feature>
<evidence type="ECO:0000313" key="2">
    <source>
        <dbReference type="EMBL" id="CAH3191775.1"/>
    </source>
</evidence>
<dbReference type="Proteomes" id="UP001159427">
    <property type="component" value="Unassembled WGS sequence"/>
</dbReference>
<evidence type="ECO:0000256" key="1">
    <source>
        <dbReference type="SAM" id="Phobius"/>
    </source>
</evidence>
<keyword evidence="1" id="KW-1133">Transmembrane helix</keyword>
<evidence type="ECO:0008006" key="4">
    <source>
        <dbReference type="Google" id="ProtNLM"/>
    </source>
</evidence>
<sequence>MNFSNSSASKDAAASCRLTKKQDSHAALPVIAMNLGSCPVIIFMNTLIISAIKTRQPLQSNYNILLACLAATDMVVGLVSQPLFIAQEIYYLSGASLEDYDYCAFYKTAVFFYIF</sequence>
<dbReference type="Gene3D" id="1.20.1070.10">
    <property type="entry name" value="Rhodopsin 7-helix transmembrane proteins"/>
    <property type="match status" value="1"/>
</dbReference>
<keyword evidence="3" id="KW-1185">Reference proteome</keyword>
<organism evidence="2 3">
    <name type="scientific">Porites evermanni</name>
    <dbReference type="NCBI Taxonomy" id="104178"/>
    <lineage>
        <taxon>Eukaryota</taxon>
        <taxon>Metazoa</taxon>
        <taxon>Cnidaria</taxon>
        <taxon>Anthozoa</taxon>
        <taxon>Hexacorallia</taxon>
        <taxon>Scleractinia</taxon>
        <taxon>Fungiina</taxon>
        <taxon>Poritidae</taxon>
        <taxon>Porites</taxon>
    </lineage>
</organism>
<name>A0ABN8SKJ2_9CNID</name>
<proteinExistence type="predicted"/>
<keyword evidence="1" id="KW-0472">Membrane</keyword>
<feature type="transmembrane region" description="Helical" evidence="1">
    <location>
        <begin position="64"/>
        <end position="85"/>
    </location>
</feature>
<dbReference type="SUPFAM" id="SSF81321">
    <property type="entry name" value="Family A G protein-coupled receptor-like"/>
    <property type="match status" value="1"/>
</dbReference>
<keyword evidence="1" id="KW-0812">Transmembrane</keyword>
<protein>
    <recommendedName>
        <fullName evidence="4">G-protein coupled receptors family 1 profile domain-containing protein</fullName>
    </recommendedName>
</protein>
<gene>
    <name evidence="2" type="ORF">PEVE_00022643</name>
</gene>
<comment type="caution">
    <text evidence="2">The sequence shown here is derived from an EMBL/GenBank/DDBJ whole genome shotgun (WGS) entry which is preliminary data.</text>
</comment>